<accession>A0A1H6V1P6</accession>
<evidence type="ECO:0000313" key="2">
    <source>
        <dbReference type="EMBL" id="SEI98478.1"/>
    </source>
</evidence>
<dbReference type="OrthoDB" id="8606553at2"/>
<organism evidence="2 3">
    <name type="scientific">Deinococcus reticulitermitis</name>
    <dbReference type="NCBI Taxonomy" id="856736"/>
    <lineage>
        <taxon>Bacteria</taxon>
        <taxon>Thermotogati</taxon>
        <taxon>Deinococcota</taxon>
        <taxon>Deinococci</taxon>
        <taxon>Deinococcales</taxon>
        <taxon>Deinococcaceae</taxon>
        <taxon>Deinococcus</taxon>
    </lineage>
</organism>
<dbReference type="InterPro" id="IPR014710">
    <property type="entry name" value="RmlC-like_jellyroll"/>
</dbReference>
<dbReference type="Proteomes" id="UP000199223">
    <property type="component" value="Unassembled WGS sequence"/>
</dbReference>
<dbReference type="Pfam" id="PF07883">
    <property type="entry name" value="Cupin_2"/>
    <property type="match status" value="1"/>
</dbReference>
<dbReference type="InterPro" id="IPR011051">
    <property type="entry name" value="RmlC_Cupin_sf"/>
</dbReference>
<protein>
    <submittedName>
        <fullName evidence="2">Cupin domain-containing protein</fullName>
    </submittedName>
</protein>
<dbReference type="AlphaFoldDB" id="A0A1H6V1P6"/>
<dbReference type="Gene3D" id="2.60.120.10">
    <property type="entry name" value="Jelly Rolls"/>
    <property type="match status" value="1"/>
</dbReference>
<proteinExistence type="predicted"/>
<name>A0A1H6V1P6_9DEIO</name>
<dbReference type="SUPFAM" id="SSF51182">
    <property type="entry name" value="RmlC-like cupins"/>
    <property type="match status" value="1"/>
</dbReference>
<keyword evidence="3" id="KW-1185">Reference proteome</keyword>
<dbReference type="InterPro" id="IPR013096">
    <property type="entry name" value="Cupin_2"/>
</dbReference>
<evidence type="ECO:0000313" key="3">
    <source>
        <dbReference type="Proteomes" id="UP000199223"/>
    </source>
</evidence>
<sequence>MTTAPRPTAPEVLVKAPGGRALLFHYQAGEGLPPHTHADQAVVVAVLSGQLELRVGEARHHLKAGDVRQVQTQGLFSSLALEDGTTVLVTLLDLKP</sequence>
<gene>
    <name evidence="2" type="ORF">SAMN04488058_10318</name>
</gene>
<dbReference type="RefSeq" id="WP_092263555.1">
    <property type="nucleotide sequence ID" value="NZ_FNZA01000003.1"/>
</dbReference>
<feature type="domain" description="Cupin type-2" evidence="1">
    <location>
        <begin position="23"/>
        <end position="67"/>
    </location>
</feature>
<reference evidence="3" key="1">
    <citation type="submission" date="2016-10" db="EMBL/GenBank/DDBJ databases">
        <authorList>
            <person name="Varghese N."/>
            <person name="Submissions S."/>
        </authorList>
    </citation>
    <scope>NUCLEOTIDE SEQUENCE [LARGE SCALE GENOMIC DNA]</scope>
    <source>
        <strain evidence="3">CGMCC 1.10218</strain>
    </source>
</reference>
<evidence type="ECO:0000259" key="1">
    <source>
        <dbReference type="Pfam" id="PF07883"/>
    </source>
</evidence>
<dbReference type="EMBL" id="FNZA01000003">
    <property type="protein sequence ID" value="SEI98478.1"/>
    <property type="molecule type" value="Genomic_DNA"/>
</dbReference>